<accession>A0A917V1M8</accession>
<organism evidence="1 2">
    <name type="scientific">Pseudomonas matsuisoli</name>
    <dbReference type="NCBI Taxonomy" id="1515666"/>
    <lineage>
        <taxon>Bacteria</taxon>
        <taxon>Pseudomonadati</taxon>
        <taxon>Pseudomonadota</taxon>
        <taxon>Gammaproteobacteria</taxon>
        <taxon>Pseudomonadales</taxon>
        <taxon>Pseudomonadaceae</taxon>
        <taxon>Pseudomonas</taxon>
    </lineage>
</organism>
<dbReference type="AlphaFoldDB" id="A0A917V1M8"/>
<dbReference type="SUPFAM" id="SSF56112">
    <property type="entry name" value="Protein kinase-like (PK-like)"/>
    <property type="match status" value="1"/>
</dbReference>
<reference evidence="1" key="1">
    <citation type="journal article" date="2014" name="Int. J. Syst. Evol. Microbiol.">
        <title>Complete genome sequence of Corynebacterium casei LMG S-19264T (=DSM 44701T), isolated from a smear-ripened cheese.</title>
        <authorList>
            <consortium name="US DOE Joint Genome Institute (JGI-PGF)"/>
            <person name="Walter F."/>
            <person name="Albersmeier A."/>
            <person name="Kalinowski J."/>
            <person name="Ruckert C."/>
        </authorList>
    </citation>
    <scope>NUCLEOTIDE SEQUENCE</scope>
    <source>
        <strain evidence="1">JCM 30078</strain>
    </source>
</reference>
<dbReference type="InterPro" id="IPR011009">
    <property type="entry name" value="Kinase-like_dom_sf"/>
</dbReference>
<dbReference type="EMBL" id="BMPO01000012">
    <property type="protein sequence ID" value="GGK09449.1"/>
    <property type="molecule type" value="Genomic_DNA"/>
</dbReference>
<dbReference type="RefSeq" id="WP_188985994.1">
    <property type="nucleotide sequence ID" value="NZ_BMPO01000012.1"/>
</dbReference>
<evidence type="ECO:0000313" key="2">
    <source>
        <dbReference type="Proteomes" id="UP000635983"/>
    </source>
</evidence>
<evidence type="ECO:0000313" key="1">
    <source>
        <dbReference type="EMBL" id="GGK09449.1"/>
    </source>
</evidence>
<proteinExistence type="predicted"/>
<reference evidence="1" key="2">
    <citation type="submission" date="2020-09" db="EMBL/GenBank/DDBJ databases">
        <authorList>
            <person name="Sun Q."/>
            <person name="Ohkuma M."/>
        </authorList>
    </citation>
    <scope>NUCLEOTIDE SEQUENCE</scope>
    <source>
        <strain evidence="1">JCM 30078</strain>
    </source>
</reference>
<comment type="caution">
    <text evidence="1">The sequence shown here is derived from an EMBL/GenBank/DDBJ whole genome shotgun (WGS) entry which is preliminary data.</text>
</comment>
<gene>
    <name evidence="1" type="ORF">GCM10009304_39420</name>
</gene>
<keyword evidence="2" id="KW-1185">Reference proteome</keyword>
<evidence type="ECO:0008006" key="3">
    <source>
        <dbReference type="Google" id="ProtNLM"/>
    </source>
</evidence>
<dbReference type="Proteomes" id="UP000635983">
    <property type="component" value="Unassembled WGS sequence"/>
</dbReference>
<protein>
    <recommendedName>
        <fullName evidence="3">Toluene tolerance protein</fullName>
    </recommendedName>
</protein>
<sequence length="200" mass="22864">MRIVTAQELERWLANGRVLEADARGPKVVALDNGALLKIFHTRRNRLLAKLQPAAKRFSLNARRLHKLGIPAPAVTEVFWLDRSQGLSACIYQPLPGDSIEQMYLQDAAGVVKILPDISAFIRTLHKSGIYFRSLHLGNIIQLPDESFGLIDILDMQFKRSPLSSWLIKRNFDHLRRYLSRKNLKDFPLKALTDIYYQSA</sequence>
<name>A0A917V1M8_9PSED</name>